<evidence type="ECO:0000256" key="2">
    <source>
        <dbReference type="ARBA" id="ARBA00022692"/>
    </source>
</evidence>
<protein>
    <recommendedName>
        <fullName evidence="6">Major facilitator superfamily (MFS) profile domain-containing protein</fullName>
    </recommendedName>
</protein>
<feature type="domain" description="Major facilitator superfamily (MFS) profile" evidence="6">
    <location>
        <begin position="1"/>
        <end position="104"/>
    </location>
</feature>
<evidence type="ECO:0000313" key="7">
    <source>
        <dbReference type="EMBL" id="VEL07183.1"/>
    </source>
</evidence>
<keyword evidence="8" id="KW-1185">Reference proteome</keyword>
<evidence type="ECO:0000256" key="1">
    <source>
        <dbReference type="ARBA" id="ARBA00004141"/>
    </source>
</evidence>
<dbReference type="SUPFAM" id="SSF103473">
    <property type="entry name" value="MFS general substrate transporter"/>
    <property type="match status" value="1"/>
</dbReference>
<reference evidence="7" key="1">
    <citation type="submission" date="2018-11" db="EMBL/GenBank/DDBJ databases">
        <authorList>
            <consortium name="Pathogen Informatics"/>
        </authorList>
    </citation>
    <scope>NUCLEOTIDE SEQUENCE</scope>
</reference>
<keyword evidence="2 5" id="KW-0812">Transmembrane</keyword>
<dbReference type="InterPro" id="IPR050382">
    <property type="entry name" value="MFS_Na/Anion_cotransporter"/>
</dbReference>
<comment type="caution">
    <text evidence="7">The sequence shown here is derived from an EMBL/GenBank/DDBJ whole genome shotgun (WGS) entry which is preliminary data.</text>
</comment>
<dbReference type="InterPro" id="IPR020846">
    <property type="entry name" value="MFS_dom"/>
</dbReference>
<dbReference type="GO" id="GO:0006820">
    <property type="term" value="P:monoatomic anion transport"/>
    <property type="evidence" value="ECO:0007669"/>
    <property type="project" value="TreeGrafter"/>
</dbReference>
<dbReference type="InterPro" id="IPR011701">
    <property type="entry name" value="MFS"/>
</dbReference>
<dbReference type="EMBL" id="CAAALY010001203">
    <property type="protein sequence ID" value="VEL07183.1"/>
    <property type="molecule type" value="Genomic_DNA"/>
</dbReference>
<dbReference type="Proteomes" id="UP000784294">
    <property type="component" value="Unassembled WGS sequence"/>
</dbReference>
<evidence type="ECO:0000256" key="3">
    <source>
        <dbReference type="ARBA" id="ARBA00022989"/>
    </source>
</evidence>
<dbReference type="GO" id="GO:0022857">
    <property type="term" value="F:transmembrane transporter activity"/>
    <property type="evidence" value="ECO:0007669"/>
    <property type="project" value="InterPro"/>
</dbReference>
<keyword evidence="4 5" id="KW-0472">Membrane</keyword>
<evidence type="ECO:0000256" key="5">
    <source>
        <dbReference type="SAM" id="Phobius"/>
    </source>
</evidence>
<organism evidence="7 8">
    <name type="scientific">Protopolystoma xenopodis</name>
    <dbReference type="NCBI Taxonomy" id="117903"/>
    <lineage>
        <taxon>Eukaryota</taxon>
        <taxon>Metazoa</taxon>
        <taxon>Spiralia</taxon>
        <taxon>Lophotrochozoa</taxon>
        <taxon>Platyhelminthes</taxon>
        <taxon>Monogenea</taxon>
        <taxon>Polyopisthocotylea</taxon>
        <taxon>Polystomatidea</taxon>
        <taxon>Polystomatidae</taxon>
        <taxon>Protopolystoma</taxon>
    </lineage>
</organism>
<dbReference type="InterPro" id="IPR036259">
    <property type="entry name" value="MFS_trans_sf"/>
</dbReference>
<proteinExistence type="predicted"/>
<comment type="subcellular location">
    <subcellularLocation>
        <location evidence="1">Membrane</location>
        <topology evidence="1">Multi-pass membrane protein</topology>
    </subcellularLocation>
</comment>
<dbReference type="PANTHER" id="PTHR11662">
    <property type="entry name" value="SOLUTE CARRIER FAMILY 17"/>
    <property type="match status" value="1"/>
</dbReference>
<feature type="transmembrane region" description="Helical" evidence="5">
    <location>
        <begin position="66"/>
        <end position="86"/>
    </location>
</feature>
<sequence length="104" mass="11359">MEDGEFVWDSQTRGLILGVFFWGYLVSQIPSSLLAARIGVKRLVHVSMGLLAVSTLLVPFAARTSVILLCALRVVSVGQVLFLLLFRSAVARGVHNVLFGAIFR</sequence>
<dbReference type="PANTHER" id="PTHR11662:SF399">
    <property type="entry name" value="FI19708P1-RELATED"/>
    <property type="match status" value="1"/>
</dbReference>
<dbReference type="Gene3D" id="1.20.120.540">
    <property type="entry name" value="Voltage-gated potassium channels"/>
    <property type="match status" value="1"/>
</dbReference>
<evidence type="ECO:0000259" key="6">
    <source>
        <dbReference type="PROSITE" id="PS50850"/>
    </source>
</evidence>
<feature type="transmembrane region" description="Helical" evidence="5">
    <location>
        <begin position="43"/>
        <end position="60"/>
    </location>
</feature>
<name>A0A448WAR6_9PLAT</name>
<dbReference type="PROSITE" id="PS50850">
    <property type="entry name" value="MFS"/>
    <property type="match status" value="1"/>
</dbReference>
<dbReference type="GO" id="GO:0016020">
    <property type="term" value="C:membrane"/>
    <property type="evidence" value="ECO:0007669"/>
    <property type="project" value="UniProtKB-SubCell"/>
</dbReference>
<evidence type="ECO:0000256" key="4">
    <source>
        <dbReference type="ARBA" id="ARBA00023136"/>
    </source>
</evidence>
<feature type="transmembrane region" description="Helical" evidence="5">
    <location>
        <begin position="15"/>
        <end position="36"/>
    </location>
</feature>
<dbReference type="Pfam" id="PF07690">
    <property type="entry name" value="MFS_1"/>
    <property type="match status" value="1"/>
</dbReference>
<accession>A0A448WAR6</accession>
<keyword evidence="3 5" id="KW-1133">Transmembrane helix</keyword>
<evidence type="ECO:0000313" key="8">
    <source>
        <dbReference type="Proteomes" id="UP000784294"/>
    </source>
</evidence>
<gene>
    <name evidence="7" type="ORF">PXEA_LOCUS623</name>
</gene>
<dbReference type="AlphaFoldDB" id="A0A448WAR6"/>
<dbReference type="InterPro" id="IPR027378">
    <property type="entry name" value="Nucleotide_channel_N"/>
</dbReference>
<dbReference type="OrthoDB" id="2985014at2759"/>